<feature type="region of interest" description="Disordered" evidence="2">
    <location>
        <begin position="242"/>
        <end position="416"/>
    </location>
</feature>
<protein>
    <recommendedName>
        <fullName evidence="3">CN hydrolase domain-containing protein</fullName>
    </recommendedName>
</protein>
<feature type="compositionally biased region" description="Basic residues" evidence="2">
    <location>
        <begin position="320"/>
        <end position="347"/>
    </location>
</feature>
<feature type="compositionally biased region" description="Basic residues" evidence="2">
    <location>
        <begin position="280"/>
        <end position="291"/>
    </location>
</feature>
<feature type="compositionally biased region" description="Low complexity" evidence="2">
    <location>
        <begin position="390"/>
        <end position="416"/>
    </location>
</feature>
<reference evidence="5" key="1">
    <citation type="journal article" date="2019" name="Int. J. Syst. Evol. Microbiol.">
        <title>The Global Catalogue of Microorganisms (GCM) 10K type strain sequencing project: providing services to taxonomists for standard genome sequencing and annotation.</title>
        <authorList>
            <consortium name="The Broad Institute Genomics Platform"/>
            <consortium name="The Broad Institute Genome Sequencing Center for Infectious Disease"/>
            <person name="Wu L."/>
            <person name="Ma J."/>
        </authorList>
    </citation>
    <scope>NUCLEOTIDE SEQUENCE [LARGE SCALE GENOMIC DNA]</scope>
    <source>
        <strain evidence="5">JCM 16923</strain>
    </source>
</reference>
<dbReference type="SUPFAM" id="SSF56317">
    <property type="entry name" value="Carbon-nitrogen hydrolase"/>
    <property type="match status" value="1"/>
</dbReference>
<keyword evidence="5" id="KW-1185">Reference proteome</keyword>
<dbReference type="Proteomes" id="UP001418444">
    <property type="component" value="Unassembled WGS sequence"/>
</dbReference>
<dbReference type="EMBL" id="BAAAZW010000003">
    <property type="protein sequence ID" value="GAA3954779.1"/>
    <property type="molecule type" value="Genomic_DNA"/>
</dbReference>
<dbReference type="InterPro" id="IPR036526">
    <property type="entry name" value="C-N_Hydrolase_sf"/>
</dbReference>
<proteinExistence type="predicted"/>
<accession>A0ABP7NV42</accession>
<feature type="compositionally biased region" description="Basic and acidic residues" evidence="2">
    <location>
        <begin position="256"/>
        <end position="268"/>
    </location>
</feature>
<keyword evidence="1" id="KW-0378">Hydrolase</keyword>
<dbReference type="PANTHER" id="PTHR43674:SF2">
    <property type="entry name" value="BETA-UREIDOPROPIONASE"/>
    <property type="match status" value="1"/>
</dbReference>
<sequence>MTVDRPFRVAAIEFNPELFEFDRNLTRALEVISEAAGAGARLIVLPECALSGYIYRDRDQFLPYMDAVPGRATDRIAELTRRFSCYVAIGIAEADPDTGLTYNTGALIGPDGYIGKYRKNGLNPSDNLWFVPGDTGYPVFETELGRICMLICYDDTYWEPARLAALKGADLIAYICASDRVLPQLTEAARNNHSTIAAVEQFCAWNGLAMVATDRNNAETNPTTGLSVTFGGAASIWQATGERTGHLPATTPDTTAAERPDPVRHDRSGPVPQRAEAHPRRPASRAVRRPARIPVADRSGGIGPVAPSAGHGAAVPDRPRRLRRERAHRRGAVARLRPGRTGHRPRRPAGVLLHRGPGAARRRVGGGPRREPGRPHRPGAVGLRGPLRLPRGSAATSSPRAASSSTPPSSSDRTAP</sequence>
<evidence type="ECO:0000256" key="1">
    <source>
        <dbReference type="ARBA" id="ARBA00022801"/>
    </source>
</evidence>
<dbReference type="Pfam" id="PF00795">
    <property type="entry name" value="CN_hydrolase"/>
    <property type="match status" value="1"/>
</dbReference>
<feature type="domain" description="CN hydrolase" evidence="3">
    <location>
        <begin position="7"/>
        <end position="261"/>
    </location>
</feature>
<comment type="caution">
    <text evidence="4">The sequence shown here is derived from an EMBL/GenBank/DDBJ whole genome shotgun (WGS) entry which is preliminary data.</text>
</comment>
<dbReference type="PROSITE" id="PS50263">
    <property type="entry name" value="CN_HYDROLASE"/>
    <property type="match status" value="1"/>
</dbReference>
<gene>
    <name evidence="4" type="ORF">GCM10022231_11590</name>
</gene>
<name>A0ABP7NV42_9ACTN</name>
<organism evidence="4 5">
    <name type="scientific">Gordonia caeni</name>
    <dbReference type="NCBI Taxonomy" id="1007097"/>
    <lineage>
        <taxon>Bacteria</taxon>
        <taxon>Bacillati</taxon>
        <taxon>Actinomycetota</taxon>
        <taxon>Actinomycetes</taxon>
        <taxon>Mycobacteriales</taxon>
        <taxon>Gordoniaceae</taxon>
        <taxon>Gordonia</taxon>
    </lineage>
</organism>
<evidence type="ECO:0000313" key="4">
    <source>
        <dbReference type="EMBL" id="GAA3954779.1"/>
    </source>
</evidence>
<dbReference type="RefSeq" id="WP_344781576.1">
    <property type="nucleotide sequence ID" value="NZ_BAAAZW010000003.1"/>
</dbReference>
<dbReference type="PANTHER" id="PTHR43674">
    <property type="entry name" value="NITRILASE C965.09-RELATED"/>
    <property type="match status" value="1"/>
</dbReference>
<dbReference type="InterPro" id="IPR003010">
    <property type="entry name" value="C-N_Hydrolase"/>
</dbReference>
<dbReference type="Gene3D" id="3.60.110.10">
    <property type="entry name" value="Carbon-nitrogen hydrolase"/>
    <property type="match status" value="1"/>
</dbReference>
<dbReference type="InterPro" id="IPR050345">
    <property type="entry name" value="Aliph_Amidase/BUP"/>
</dbReference>
<evidence type="ECO:0000313" key="5">
    <source>
        <dbReference type="Proteomes" id="UP001418444"/>
    </source>
</evidence>
<evidence type="ECO:0000256" key="2">
    <source>
        <dbReference type="SAM" id="MobiDB-lite"/>
    </source>
</evidence>
<evidence type="ECO:0000259" key="3">
    <source>
        <dbReference type="PROSITE" id="PS50263"/>
    </source>
</evidence>